<comment type="caution">
    <text evidence="7">The sequence shown here is derived from an EMBL/GenBank/DDBJ whole genome shotgun (WGS) entry which is preliminary data.</text>
</comment>
<accession>A0A2A9DVY4</accession>
<dbReference type="RefSeq" id="WP_098407183.1">
    <property type="nucleotide sequence ID" value="NZ_PDJE01000001.1"/>
</dbReference>
<dbReference type="CDD" id="cd07035">
    <property type="entry name" value="TPP_PYR_POX_like"/>
    <property type="match status" value="1"/>
</dbReference>
<evidence type="ECO:0000313" key="7">
    <source>
        <dbReference type="EMBL" id="PFG30763.1"/>
    </source>
</evidence>
<dbReference type="AlphaFoldDB" id="A0A2A9DVY4"/>
<dbReference type="InterPro" id="IPR012001">
    <property type="entry name" value="Thiamin_PyroP_enz_TPP-bd_dom"/>
</dbReference>
<evidence type="ECO:0000256" key="3">
    <source>
        <dbReference type="RuleBase" id="RU362132"/>
    </source>
</evidence>
<dbReference type="EMBL" id="PDJE01000001">
    <property type="protein sequence ID" value="PFG30763.1"/>
    <property type="molecule type" value="Genomic_DNA"/>
</dbReference>
<dbReference type="SUPFAM" id="SSF52518">
    <property type="entry name" value="Thiamin diphosphate-binding fold (THDP-binding)"/>
    <property type="match status" value="2"/>
</dbReference>
<dbReference type="PANTHER" id="PTHR18968">
    <property type="entry name" value="THIAMINE PYROPHOSPHATE ENZYMES"/>
    <property type="match status" value="1"/>
</dbReference>
<feature type="domain" description="Thiamine pyrophosphate enzyme TPP-binding" evidence="5">
    <location>
        <begin position="377"/>
        <end position="508"/>
    </location>
</feature>
<dbReference type="Pfam" id="PF02775">
    <property type="entry name" value="TPP_enzyme_C"/>
    <property type="match status" value="1"/>
</dbReference>
<dbReference type="Proteomes" id="UP000221369">
    <property type="component" value="Unassembled WGS sequence"/>
</dbReference>
<dbReference type="GO" id="GO:0003984">
    <property type="term" value="F:acetolactate synthase activity"/>
    <property type="evidence" value="ECO:0007669"/>
    <property type="project" value="TreeGrafter"/>
</dbReference>
<feature type="domain" description="Thiamine pyrophosphate enzyme N-terminal TPP-binding" evidence="6">
    <location>
        <begin position="3"/>
        <end position="105"/>
    </location>
</feature>
<keyword evidence="8" id="KW-1185">Reference proteome</keyword>
<dbReference type="GO" id="GO:0000287">
    <property type="term" value="F:magnesium ion binding"/>
    <property type="evidence" value="ECO:0007669"/>
    <property type="project" value="InterPro"/>
</dbReference>
<protein>
    <submittedName>
        <fullName evidence="7">Thiamine pyrophosphate-dependent acetolactate synthase large subunit-like protein</fullName>
    </submittedName>
</protein>
<dbReference type="GO" id="GO:0009097">
    <property type="term" value="P:isoleucine biosynthetic process"/>
    <property type="evidence" value="ECO:0007669"/>
    <property type="project" value="TreeGrafter"/>
</dbReference>
<keyword evidence="2 3" id="KW-0786">Thiamine pyrophosphate</keyword>
<evidence type="ECO:0000259" key="4">
    <source>
        <dbReference type="Pfam" id="PF00205"/>
    </source>
</evidence>
<dbReference type="InterPro" id="IPR012000">
    <property type="entry name" value="Thiamin_PyroP_enz_cen_dom"/>
</dbReference>
<dbReference type="InterPro" id="IPR011766">
    <property type="entry name" value="TPP_enzyme_TPP-bd"/>
</dbReference>
<dbReference type="GO" id="GO:0050660">
    <property type="term" value="F:flavin adenine dinucleotide binding"/>
    <property type="evidence" value="ECO:0007669"/>
    <property type="project" value="TreeGrafter"/>
</dbReference>
<organism evidence="7 8">
    <name type="scientific">Paramicrobacterium agarici</name>
    <dbReference type="NCBI Taxonomy" id="630514"/>
    <lineage>
        <taxon>Bacteria</taxon>
        <taxon>Bacillati</taxon>
        <taxon>Actinomycetota</taxon>
        <taxon>Actinomycetes</taxon>
        <taxon>Micrococcales</taxon>
        <taxon>Microbacteriaceae</taxon>
        <taxon>Paramicrobacterium</taxon>
    </lineage>
</organism>
<dbReference type="InterPro" id="IPR029035">
    <property type="entry name" value="DHS-like_NAD/FAD-binding_dom"/>
</dbReference>
<evidence type="ECO:0000259" key="6">
    <source>
        <dbReference type="Pfam" id="PF02776"/>
    </source>
</evidence>
<dbReference type="Gene3D" id="3.40.50.970">
    <property type="match status" value="2"/>
</dbReference>
<dbReference type="GO" id="GO:0005948">
    <property type="term" value="C:acetolactate synthase complex"/>
    <property type="evidence" value="ECO:0007669"/>
    <property type="project" value="TreeGrafter"/>
</dbReference>
<dbReference type="PANTHER" id="PTHR18968:SF13">
    <property type="entry name" value="ACETOLACTATE SYNTHASE CATALYTIC SUBUNIT, MITOCHONDRIAL"/>
    <property type="match status" value="1"/>
</dbReference>
<sequence length="552" mass="57410">MPTVSAHIATTLAARVTDMFGVMGNGNAYLLDALADTPVRYAAVRHEAGTVAAADAYYRTCGRIAVATSTYGPGFTNTITPLAEAVKAHTPVVLVTGAAPTTGLRPWDVDQAALCRAVGAHVVTVSQDSPVASTRAALEYALTHRTAVVLEIPYDVGGLEALDAVDTASAPLAVPAPQPPRAHDLDVAARALRAARRPLLLAGRGAFLSGAANAMRDLAERLGALTASSALGRGQFDARYDLGVAGGFGQDNAMQLAATADVVLVIGAGLNQFTMRFGALIGDDATVVQLDIEDAPTSDRVDVFVSGDARTAVEGLNARLADSASSGWRDSVTGFADGTLTTREPGDRAASDGLLDPRSLTKRLNEIIPDDRVMVTDGGHFLGWVNQYFDVASPDRFAMVGTPFQSIGLGLPSLVGSAAARPEEFSVLCTGDGGGLMALADLESAVRTVKRGVIIVYNDAAYGAEIHLYGLAGFDAHPMMISGVDFAGLARSVGADAVTVNTLDDLDVFERWVASGDDGVMLLDCRITQSLRAPYQEEVIAQNSALFAPAHA</sequence>
<dbReference type="InterPro" id="IPR029061">
    <property type="entry name" value="THDP-binding"/>
</dbReference>
<evidence type="ECO:0000256" key="1">
    <source>
        <dbReference type="ARBA" id="ARBA00007812"/>
    </source>
</evidence>
<evidence type="ECO:0000259" key="5">
    <source>
        <dbReference type="Pfam" id="PF02775"/>
    </source>
</evidence>
<dbReference type="Pfam" id="PF00205">
    <property type="entry name" value="TPP_enzyme_M"/>
    <property type="match status" value="1"/>
</dbReference>
<dbReference type="SUPFAM" id="SSF52467">
    <property type="entry name" value="DHS-like NAD/FAD-binding domain"/>
    <property type="match status" value="1"/>
</dbReference>
<comment type="similarity">
    <text evidence="1 3">Belongs to the TPP enzyme family.</text>
</comment>
<proteinExistence type="inferred from homology"/>
<dbReference type="CDD" id="cd00568">
    <property type="entry name" value="TPP_enzymes"/>
    <property type="match status" value="1"/>
</dbReference>
<name>A0A2A9DVY4_9MICO</name>
<gene>
    <name evidence="7" type="ORF">ATJ78_1700</name>
</gene>
<feature type="domain" description="Thiamine pyrophosphate enzyme central" evidence="4">
    <location>
        <begin position="186"/>
        <end position="316"/>
    </location>
</feature>
<evidence type="ECO:0000313" key="8">
    <source>
        <dbReference type="Proteomes" id="UP000221369"/>
    </source>
</evidence>
<dbReference type="GO" id="GO:0009099">
    <property type="term" value="P:L-valine biosynthetic process"/>
    <property type="evidence" value="ECO:0007669"/>
    <property type="project" value="TreeGrafter"/>
</dbReference>
<dbReference type="InterPro" id="IPR045229">
    <property type="entry name" value="TPP_enz"/>
</dbReference>
<dbReference type="Pfam" id="PF02776">
    <property type="entry name" value="TPP_enzyme_N"/>
    <property type="match status" value="1"/>
</dbReference>
<dbReference type="Gene3D" id="3.40.50.1220">
    <property type="entry name" value="TPP-binding domain"/>
    <property type="match status" value="1"/>
</dbReference>
<reference evidence="7 8" key="1">
    <citation type="submission" date="2017-10" db="EMBL/GenBank/DDBJ databases">
        <title>Sequencing the genomes of 1000 actinobacteria strains.</title>
        <authorList>
            <person name="Klenk H.-P."/>
        </authorList>
    </citation>
    <scope>NUCLEOTIDE SEQUENCE [LARGE SCALE GENOMIC DNA]</scope>
    <source>
        <strain evidence="7 8">DSM 21798</strain>
    </source>
</reference>
<dbReference type="GO" id="GO:0030976">
    <property type="term" value="F:thiamine pyrophosphate binding"/>
    <property type="evidence" value="ECO:0007669"/>
    <property type="project" value="InterPro"/>
</dbReference>
<evidence type="ECO:0000256" key="2">
    <source>
        <dbReference type="ARBA" id="ARBA00023052"/>
    </source>
</evidence>